<organism evidence="2 3">
    <name type="scientific">Aquibacillus albus</name>
    <dbReference type="NCBI Taxonomy" id="1168171"/>
    <lineage>
        <taxon>Bacteria</taxon>
        <taxon>Bacillati</taxon>
        <taxon>Bacillota</taxon>
        <taxon>Bacilli</taxon>
        <taxon>Bacillales</taxon>
        <taxon>Bacillaceae</taxon>
        <taxon>Aquibacillus</taxon>
    </lineage>
</organism>
<accession>A0ABS2N0Q5</accession>
<keyword evidence="1" id="KW-1133">Transmembrane helix</keyword>
<proteinExistence type="predicted"/>
<dbReference type="EMBL" id="JAFBDR010000010">
    <property type="protein sequence ID" value="MBM7571694.1"/>
    <property type="molecule type" value="Genomic_DNA"/>
</dbReference>
<evidence type="ECO:0000313" key="2">
    <source>
        <dbReference type="EMBL" id="MBM7571694.1"/>
    </source>
</evidence>
<keyword evidence="1" id="KW-0472">Membrane</keyword>
<feature type="transmembrane region" description="Helical" evidence="1">
    <location>
        <begin position="75"/>
        <end position="95"/>
    </location>
</feature>
<gene>
    <name evidence="2" type="ORF">JOC48_002193</name>
</gene>
<evidence type="ECO:0000313" key="3">
    <source>
        <dbReference type="Proteomes" id="UP001296943"/>
    </source>
</evidence>
<dbReference type="Proteomes" id="UP001296943">
    <property type="component" value="Unassembled WGS sequence"/>
</dbReference>
<name>A0ABS2N0Q5_9BACI</name>
<dbReference type="RefSeq" id="WP_204499517.1">
    <property type="nucleotide sequence ID" value="NZ_JAFBDR010000010.1"/>
</dbReference>
<comment type="caution">
    <text evidence="2">The sequence shown here is derived from an EMBL/GenBank/DDBJ whole genome shotgun (WGS) entry which is preliminary data.</text>
</comment>
<protein>
    <submittedName>
        <fullName evidence="2">Uncharacterized protein</fullName>
    </submittedName>
</protein>
<evidence type="ECO:0000256" key="1">
    <source>
        <dbReference type="SAM" id="Phobius"/>
    </source>
</evidence>
<keyword evidence="3" id="KW-1185">Reference proteome</keyword>
<sequence>MWDDLQDDISETTIHILNELVTRHDEVNRLRNLYNSYSVITSTIILLITLSLVCLYLFFTYFTSLVKGFSDLNNFMIITLVLFGIVYLPFLMYSIRVSEKERRKKKLIDASARYNELRVEVIELLNI</sequence>
<reference evidence="2 3" key="1">
    <citation type="submission" date="2021-01" db="EMBL/GenBank/DDBJ databases">
        <title>Genomic Encyclopedia of Type Strains, Phase IV (KMG-IV): sequencing the most valuable type-strain genomes for metagenomic binning, comparative biology and taxonomic classification.</title>
        <authorList>
            <person name="Goeker M."/>
        </authorList>
    </citation>
    <scope>NUCLEOTIDE SEQUENCE [LARGE SCALE GENOMIC DNA]</scope>
    <source>
        <strain evidence="2 3">DSM 23711</strain>
    </source>
</reference>
<feature type="transmembrane region" description="Helical" evidence="1">
    <location>
        <begin position="39"/>
        <end position="63"/>
    </location>
</feature>
<keyword evidence="1" id="KW-0812">Transmembrane</keyword>